<dbReference type="InterPro" id="IPR052705">
    <property type="entry name" value="Gliding_Motility_GTPase"/>
</dbReference>
<evidence type="ECO:0000256" key="1">
    <source>
        <dbReference type="ARBA" id="ARBA00022741"/>
    </source>
</evidence>
<accession>X1N027</accession>
<name>X1N027_9ZZZZ</name>
<sequence length="200" mass="23088">MVRIEEDGRIHIKVLYWGMAGSGKTTIVDTLHRLTKEQELDMTPKGELKKIDMASGSTLYFDRGIFQSTKTPKIFYHIYTVAGQTQFSPLRKTVFEGTDGVLFVVDSQTFLFEDNIESLKELKKVAQGDLIKEIPMVIMLNKKDLDETIGASEFEHILKEEGLWYSPPNKLSLWNPIIFETCALYDLKRDIYRSFYECAR</sequence>
<gene>
    <name evidence="3" type="ORF">S06H3_31696</name>
</gene>
<protein>
    <submittedName>
        <fullName evidence="3">Uncharacterized protein</fullName>
    </submittedName>
</protein>
<dbReference type="PANTHER" id="PTHR42708">
    <property type="entry name" value="ATP/GTP-BINDING PROTEIN-RELATED"/>
    <property type="match status" value="1"/>
</dbReference>
<dbReference type="SUPFAM" id="SSF52540">
    <property type="entry name" value="P-loop containing nucleoside triphosphate hydrolases"/>
    <property type="match status" value="1"/>
</dbReference>
<dbReference type="Gene3D" id="3.40.50.300">
    <property type="entry name" value="P-loop containing nucleotide triphosphate hydrolases"/>
    <property type="match status" value="1"/>
</dbReference>
<reference evidence="3" key="1">
    <citation type="journal article" date="2014" name="Front. Microbiol.">
        <title>High frequency of phylogenetically diverse reductive dehalogenase-homologous genes in deep subseafloor sedimentary metagenomes.</title>
        <authorList>
            <person name="Kawai M."/>
            <person name="Futagami T."/>
            <person name="Toyoda A."/>
            <person name="Takaki Y."/>
            <person name="Nishi S."/>
            <person name="Hori S."/>
            <person name="Arai W."/>
            <person name="Tsubouchi T."/>
            <person name="Morono Y."/>
            <person name="Uchiyama I."/>
            <person name="Ito T."/>
            <person name="Fujiyama A."/>
            <person name="Inagaki F."/>
            <person name="Takami H."/>
        </authorList>
    </citation>
    <scope>NUCLEOTIDE SEQUENCE</scope>
    <source>
        <strain evidence="3">Expedition CK06-06</strain>
    </source>
</reference>
<feature type="non-terminal residue" evidence="3">
    <location>
        <position position="200"/>
    </location>
</feature>
<keyword evidence="1" id="KW-0547">Nucleotide-binding</keyword>
<evidence type="ECO:0000313" key="3">
    <source>
        <dbReference type="EMBL" id="GAI23611.1"/>
    </source>
</evidence>
<dbReference type="GO" id="GO:0005525">
    <property type="term" value="F:GTP binding"/>
    <property type="evidence" value="ECO:0007669"/>
    <property type="project" value="UniProtKB-KW"/>
</dbReference>
<dbReference type="Pfam" id="PF00025">
    <property type="entry name" value="Arf"/>
    <property type="match status" value="1"/>
</dbReference>
<dbReference type="InterPro" id="IPR027417">
    <property type="entry name" value="P-loop_NTPase"/>
</dbReference>
<keyword evidence="2" id="KW-0342">GTP-binding</keyword>
<organism evidence="3">
    <name type="scientific">marine sediment metagenome</name>
    <dbReference type="NCBI Taxonomy" id="412755"/>
    <lineage>
        <taxon>unclassified sequences</taxon>
        <taxon>metagenomes</taxon>
        <taxon>ecological metagenomes</taxon>
    </lineage>
</organism>
<proteinExistence type="predicted"/>
<dbReference type="EMBL" id="BARV01018785">
    <property type="protein sequence ID" value="GAI23611.1"/>
    <property type="molecule type" value="Genomic_DNA"/>
</dbReference>
<comment type="caution">
    <text evidence="3">The sequence shown here is derived from an EMBL/GenBank/DDBJ whole genome shotgun (WGS) entry which is preliminary data.</text>
</comment>
<dbReference type="GO" id="GO:0003924">
    <property type="term" value="F:GTPase activity"/>
    <property type="evidence" value="ECO:0007669"/>
    <property type="project" value="InterPro"/>
</dbReference>
<dbReference type="PANTHER" id="PTHR42708:SF1">
    <property type="entry name" value="GLIDING MOTILITY PROTEIN MGLA"/>
    <property type="match status" value="1"/>
</dbReference>
<dbReference type="InterPro" id="IPR006689">
    <property type="entry name" value="Small_GTPase_ARF/SAR"/>
</dbReference>
<dbReference type="AlphaFoldDB" id="X1N027"/>
<evidence type="ECO:0000256" key="2">
    <source>
        <dbReference type="ARBA" id="ARBA00023134"/>
    </source>
</evidence>